<accession>A0A917N413</accession>
<dbReference type="RefSeq" id="WP_188417709.1">
    <property type="nucleotide sequence ID" value="NZ_BMDO01000008.1"/>
</dbReference>
<name>A0A917N413_9SPHI</name>
<keyword evidence="2" id="KW-1185">Reference proteome</keyword>
<dbReference type="Proteomes" id="UP000662074">
    <property type="component" value="Unassembled WGS sequence"/>
</dbReference>
<reference evidence="1" key="2">
    <citation type="submission" date="2020-09" db="EMBL/GenBank/DDBJ databases">
        <authorList>
            <person name="Sun Q."/>
            <person name="Sedlacek I."/>
        </authorList>
    </citation>
    <scope>NUCLEOTIDE SEQUENCE</scope>
    <source>
        <strain evidence="1">CCM 8711</strain>
    </source>
</reference>
<protein>
    <submittedName>
        <fullName evidence="1">Uncharacterized protein</fullName>
    </submittedName>
</protein>
<comment type="caution">
    <text evidence="1">The sequence shown here is derived from an EMBL/GenBank/DDBJ whole genome shotgun (WGS) entry which is preliminary data.</text>
</comment>
<dbReference type="AlphaFoldDB" id="A0A917N413"/>
<organism evidence="1 2">
    <name type="scientific">Mucilaginibacter galii</name>
    <dbReference type="NCBI Taxonomy" id="2005073"/>
    <lineage>
        <taxon>Bacteria</taxon>
        <taxon>Pseudomonadati</taxon>
        <taxon>Bacteroidota</taxon>
        <taxon>Sphingobacteriia</taxon>
        <taxon>Sphingobacteriales</taxon>
        <taxon>Sphingobacteriaceae</taxon>
        <taxon>Mucilaginibacter</taxon>
    </lineage>
</organism>
<sequence>MSIFNSPRLRERKQGLASFAELAKDKSRCFIIHYSCESFVTLHGRTPRVTSICIKSLGTAQTISFSIHLQAQFARQGFDSLSDGDYDTLEVAMLSEFSTFVKRHSGYRWIHWNMRDSNYGFEAINNRLRILNGDTFDIDDDRKYDFPRMLGLIYTYGYEANRPKGRLLNLAERNNISTINALTGSEEATAFDNRQYLQLHMSTLKKVDVIESIFQRTEVGELKVNVDWKTIYGTSLVGIINVVNETPWLLAIVSVISLIAGAALEPIIQRLFHTA</sequence>
<evidence type="ECO:0000313" key="1">
    <source>
        <dbReference type="EMBL" id="GGI51592.1"/>
    </source>
</evidence>
<gene>
    <name evidence="1" type="ORF">GCM10011425_28040</name>
</gene>
<reference evidence="1" key="1">
    <citation type="journal article" date="2014" name="Int. J. Syst. Evol. Microbiol.">
        <title>Complete genome sequence of Corynebacterium casei LMG S-19264T (=DSM 44701T), isolated from a smear-ripened cheese.</title>
        <authorList>
            <consortium name="US DOE Joint Genome Institute (JGI-PGF)"/>
            <person name="Walter F."/>
            <person name="Albersmeier A."/>
            <person name="Kalinowski J."/>
            <person name="Ruckert C."/>
        </authorList>
    </citation>
    <scope>NUCLEOTIDE SEQUENCE</scope>
    <source>
        <strain evidence="1">CCM 8711</strain>
    </source>
</reference>
<evidence type="ECO:0000313" key="2">
    <source>
        <dbReference type="Proteomes" id="UP000662074"/>
    </source>
</evidence>
<proteinExistence type="predicted"/>
<dbReference type="EMBL" id="BMDO01000008">
    <property type="protein sequence ID" value="GGI51592.1"/>
    <property type="molecule type" value="Genomic_DNA"/>
</dbReference>